<dbReference type="InterPro" id="IPR029063">
    <property type="entry name" value="SAM-dependent_MTases_sf"/>
</dbReference>
<protein>
    <recommendedName>
        <fullName evidence="5">Methyltransferase domain-containing protein</fullName>
    </recommendedName>
</protein>
<comment type="caution">
    <text evidence="3">The sequence shown here is derived from an EMBL/GenBank/DDBJ whole genome shotgun (WGS) entry which is preliminary data.</text>
</comment>
<dbReference type="Pfam" id="PF21320">
    <property type="entry name" value="WHD_Rv2258c"/>
    <property type="match status" value="1"/>
</dbReference>
<dbReference type="EMBL" id="JAQMWT010000050">
    <property type="protein sequence ID" value="KAJ8612427.1"/>
    <property type="molecule type" value="Genomic_DNA"/>
</dbReference>
<evidence type="ECO:0008006" key="5">
    <source>
        <dbReference type="Google" id="ProtNLM"/>
    </source>
</evidence>
<proteinExistence type="predicted"/>
<dbReference type="SUPFAM" id="SSF53335">
    <property type="entry name" value="S-adenosyl-L-methionine-dependent methyltransferases"/>
    <property type="match status" value="1"/>
</dbReference>
<dbReference type="Pfam" id="PF13847">
    <property type="entry name" value="Methyltransf_31"/>
    <property type="match status" value="1"/>
</dbReference>
<organism evidence="3 4">
    <name type="scientific">Chrysophaeum taylorii</name>
    <dbReference type="NCBI Taxonomy" id="2483200"/>
    <lineage>
        <taxon>Eukaryota</taxon>
        <taxon>Sar</taxon>
        <taxon>Stramenopiles</taxon>
        <taxon>Ochrophyta</taxon>
        <taxon>Pelagophyceae</taxon>
        <taxon>Pelagomonadales</taxon>
        <taxon>Pelagomonadaceae</taxon>
        <taxon>Chrysophaeum</taxon>
    </lineage>
</organism>
<evidence type="ECO:0000259" key="1">
    <source>
        <dbReference type="Pfam" id="PF13847"/>
    </source>
</evidence>
<feature type="domain" description="Methyltransferase" evidence="1">
    <location>
        <begin position="180"/>
        <end position="246"/>
    </location>
</feature>
<dbReference type="InterPro" id="IPR036388">
    <property type="entry name" value="WH-like_DNA-bd_sf"/>
</dbReference>
<keyword evidence="4" id="KW-1185">Reference proteome</keyword>
<dbReference type="Gene3D" id="1.10.10.10">
    <property type="entry name" value="Winged helix-like DNA-binding domain superfamily/Winged helix DNA-binding domain"/>
    <property type="match status" value="1"/>
</dbReference>
<evidence type="ECO:0000313" key="3">
    <source>
        <dbReference type="EMBL" id="KAJ8612427.1"/>
    </source>
</evidence>
<dbReference type="Proteomes" id="UP001230188">
    <property type="component" value="Unassembled WGS sequence"/>
</dbReference>
<feature type="domain" description="S-adenosylmethionine-dependent methyltransferase Rv2258c-like winged HTH" evidence="2">
    <location>
        <begin position="46"/>
        <end position="108"/>
    </location>
</feature>
<dbReference type="AlphaFoldDB" id="A0AAD7UMP0"/>
<name>A0AAD7UMP0_9STRA</name>
<gene>
    <name evidence="3" type="ORF">CTAYLR_006578</name>
</gene>
<dbReference type="PANTHER" id="PTHR45128">
    <property type="entry name" value="METHYLTRANSFERASE TYPE 11"/>
    <property type="match status" value="1"/>
</dbReference>
<dbReference type="InterPro" id="IPR048711">
    <property type="entry name" value="WHD_Rv2258c"/>
</dbReference>
<accession>A0AAD7UMP0</accession>
<reference evidence="3" key="1">
    <citation type="submission" date="2023-01" db="EMBL/GenBank/DDBJ databases">
        <title>Metagenome sequencing of chrysophaentin producing Chrysophaeum taylorii.</title>
        <authorList>
            <person name="Davison J."/>
            <person name="Bewley C."/>
        </authorList>
    </citation>
    <scope>NUCLEOTIDE SEQUENCE</scope>
    <source>
        <strain evidence="3">NIES-1699</strain>
    </source>
</reference>
<dbReference type="Gene3D" id="3.40.50.150">
    <property type="entry name" value="Vaccinia Virus protein VP39"/>
    <property type="match status" value="1"/>
</dbReference>
<dbReference type="PANTHER" id="PTHR45128:SF2">
    <property type="entry name" value="METHYLTRANSFERASE DOMAIN-CONTAINING PROTEIN"/>
    <property type="match status" value="1"/>
</dbReference>
<dbReference type="InterPro" id="IPR025714">
    <property type="entry name" value="Methyltranfer_dom"/>
</dbReference>
<evidence type="ECO:0000313" key="4">
    <source>
        <dbReference type="Proteomes" id="UP001230188"/>
    </source>
</evidence>
<dbReference type="InterPro" id="IPR053173">
    <property type="entry name" value="SAM-binding_MTase"/>
</dbReference>
<evidence type="ECO:0000259" key="2">
    <source>
        <dbReference type="Pfam" id="PF21320"/>
    </source>
</evidence>
<dbReference type="CDD" id="cd02440">
    <property type="entry name" value="AdoMet_MTases"/>
    <property type="match status" value="1"/>
</dbReference>
<sequence>MLSYCYRSNVAGSQAEPQKSMFDMSSAAAFCASMEEIGLAAMVLNLVGLGEELDLFKKLVNGPMKTTELAAAAGCDNRYVKEWCLSMLSVGVLAYDDGKYSIPKSITDAVTAETTSFYATFFAVVCGDRAKLASAFKTGDGIDSRDRDPRVAKCWCTFFKPLYERLLVPCLTPEIKAKLEAGGRIADVGCGLGVSACILAEAFPKAEVRGIDYCATSIEQAKTLAVTKQLTNVSFSVDSADSFGPSLTKDDVVALPTAHIFLPASVSLCLPCAKMNGGDGLGTVTPTVKFRTIFLGAGFSTFESVPCAMNADGFRLFVAKKE</sequence>